<reference evidence="2" key="1">
    <citation type="submission" date="2023-06" db="EMBL/GenBank/DDBJ databases">
        <title>Genome-scale phylogeny and comparative genomics of the fungal order Sordariales.</title>
        <authorList>
            <consortium name="Lawrence Berkeley National Laboratory"/>
            <person name="Hensen N."/>
            <person name="Bonometti L."/>
            <person name="Westerberg I."/>
            <person name="Brannstrom I.O."/>
            <person name="Guillou S."/>
            <person name="Cros-Aarteil S."/>
            <person name="Calhoun S."/>
            <person name="Haridas S."/>
            <person name="Kuo A."/>
            <person name="Mondo S."/>
            <person name="Pangilinan J."/>
            <person name="Riley R."/>
            <person name="LaButti K."/>
            <person name="Andreopoulos B."/>
            <person name="Lipzen A."/>
            <person name="Chen C."/>
            <person name="Yanf M."/>
            <person name="Daum C."/>
            <person name="Ng V."/>
            <person name="Clum A."/>
            <person name="Steindorff A."/>
            <person name="Ohm R."/>
            <person name="Martin F."/>
            <person name="Silar P."/>
            <person name="Natvig D."/>
            <person name="Lalanne C."/>
            <person name="Gautier V."/>
            <person name="Ament-velasquez S.L."/>
            <person name="Kruys A."/>
            <person name="Hutchinson M.I."/>
            <person name="Powell A.J."/>
            <person name="Barry K."/>
            <person name="Miller A.N."/>
            <person name="Grigoriev I.V."/>
            <person name="Debuchy R."/>
            <person name="Gladieux P."/>
            <person name="Thoren M.H."/>
            <person name="Johannesson H."/>
        </authorList>
    </citation>
    <scope>NUCLEOTIDE SEQUENCE</scope>
    <source>
        <strain evidence="2">SMH3391-2</strain>
    </source>
</reference>
<evidence type="ECO:0000256" key="1">
    <source>
        <dbReference type="SAM" id="MobiDB-lite"/>
    </source>
</evidence>
<dbReference type="AlphaFoldDB" id="A0AA39W3Y3"/>
<evidence type="ECO:0000313" key="3">
    <source>
        <dbReference type="Proteomes" id="UP001174934"/>
    </source>
</evidence>
<evidence type="ECO:0000313" key="2">
    <source>
        <dbReference type="EMBL" id="KAK0610014.1"/>
    </source>
</evidence>
<accession>A0AA39W3Y3</accession>
<proteinExistence type="predicted"/>
<dbReference type="EMBL" id="JAULSR010000011">
    <property type="protein sequence ID" value="KAK0610014.1"/>
    <property type="molecule type" value="Genomic_DNA"/>
</dbReference>
<feature type="region of interest" description="Disordered" evidence="1">
    <location>
        <begin position="257"/>
        <end position="288"/>
    </location>
</feature>
<gene>
    <name evidence="2" type="ORF">B0T17DRAFT_621292</name>
</gene>
<dbReference type="Proteomes" id="UP001174934">
    <property type="component" value="Unassembled WGS sequence"/>
</dbReference>
<protein>
    <submittedName>
        <fullName evidence="2">Uncharacterized protein</fullName>
    </submittedName>
</protein>
<name>A0AA39W3Y3_9PEZI</name>
<organism evidence="2 3">
    <name type="scientific">Bombardia bombarda</name>
    <dbReference type="NCBI Taxonomy" id="252184"/>
    <lineage>
        <taxon>Eukaryota</taxon>
        <taxon>Fungi</taxon>
        <taxon>Dikarya</taxon>
        <taxon>Ascomycota</taxon>
        <taxon>Pezizomycotina</taxon>
        <taxon>Sordariomycetes</taxon>
        <taxon>Sordariomycetidae</taxon>
        <taxon>Sordariales</taxon>
        <taxon>Lasiosphaeriaceae</taxon>
        <taxon>Bombardia</taxon>
    </lineage>
</organism>
<keyword evidence="3" id="KW-1185">Reference proteome</keyword>
<comment type="caution">
    <text evidence="2">The sequence shown here is derived from an EMBL/GenBank/DDBJ whole genome shotgun (WGS) entry which is preliminary data.</text>
</comment>
<sequence length="288" mass="33061">MAQAQAFRIPIVATTYSDGQGKTKNVTPDQIHRQDVMNHEDVFFYTNVVMTACIHGIWDEKSADETPATFLLFTCEIQSMREFRAREIQLQMIFSNVDDLGGQRPPANLTIISRGPEIIERFNRIPVRHMRERGIEGTLGADTIVKPGINLHQVSSQEYERQYFAQATSGIRHASNTDHRYVKVWWTYKENSKEVEWVPPGFRIAVLLKRENKSPFQGQFTIAKFDAGWRHAGAASWHKFRREQDPEAEEDTIIDPISFDPEADPIHAKVADWSQPKAAGRPPDRVWD</sequence>